<feature type="compositionally biased region" description="Polar residues" evidence="1">
    <location>
        <begin position="41"/>
        <end position="59"/>
    </location>
</feature>
<evidence type="ECO:0000313" key="3">
    <source>
        <dbReference type="Proteomes" id="UP000765509"/>
    </source>
</evidence>
<accession>A0A9Q3C891</accession>
<keyword evidence="3" id="KW-1185">Reference proteome</keyword>
<evidence type="ECO:0000313" key="2">
    <source>
        <dbReference type="EMBL" id="MBW0478475.1"/>
    </source>
</evidence>
<proteinExistence type="predicted"/>
<comment type="caution">
    <text evidence="2">The sequence shown here is derived from an EMBL/GenBank/DDBJ whole genome shotgun (WGS) entry which is preliminary data.</text>
</comment>
<protein>
    <submittedName>
        <fullName evidence="2">Uncharacterized protein</fullName>
    </submittedName>
</protein>
<dbReference type="AlphaFoldDB" id="A0A9Q3C891"/>
<reference evidence="2" key="1">
    <citation type="submission" date="2021-03" db="EMBL/GenBank/DDBJ databases">
        <title>Draft genome sequence of rust myrtle Austropuccinia psidii MF-1, a brazilian biotype.</title>
        <authorList>
            <person name="Quecine M.C."/>
            <person name="Pachon D.M.R."/>
            <person name="Bonatelli M.L."/>
            <person name="Correr F.H."/>
            <person name="Franceschini L.M."/>
            <person name="Leite T.F."/>
            <person name="Margarido G.R.A."/>
            <person name="Almeida C.A."/>
            <person name="Ferrarezi J.A."/>
            <person name="Labate C.A."/>
        </authorList>
    </citation>
    <scope>NUCLEOTIDE SEQUENCE</scope>
    <source>
        <strain evidence="2">MF-1</strain>
    </source>
</reference>
<organism evidence="2 3">
    <name type="scientific">Austropuccinia psidii MF-1</name>
    <dbReference type="NCBI Taxonomy" id="1389203"/>
    <lineage>
        <taxon>Eukaryota</taxon>
        <taxon>Fungi</taxon>
        <taxon>Dikarya</taxon>
        <taxon>Basidiomycota</taxon>
        <taxon>Pucciniomycotina</taxon>
        <taxon>Pucciniomycetes</taxon>
        <taxon>Pucciniales</taxon>
        <taxon>Sphaerophragmiaceae</taxon>
        <taxon>Austropuccinia</taxon>
    </lineage>
</organism>
<sequence length="144" mass="15975">MKNNSSKRELKPSKNKAKKKMCKNLQLAPEVNERESGALCHSSNKNNDGHQINTTNNNPVEIHKIGGVTNHHEKIVQSPNLDTQEVTTVPNKNISTETQRTVSEVKILLTQTNAYPSIDSASCSLTLSPSHSCMKNILKMKKID</sequence>
<name>A0A9Q3C891_9BASI</name>
<evidence type="ECO:0000256" key="1">
    <source>
        <dbReference type="SAM" id="MobiDB-lite"/>
    </source>
</evidence>
<feature type="compositionally biased region" description="Basic and acidic residues" evidence="1">
    <location>
        <begin position="1"/>
        <end position="12"/>
    </location>
</feature>
<gene>
    <name evidence="2" type="ORF">O181_018190</name>
</gene>
<feature type="region of interest" description="Disordered" evidence="1">
    <location>
        <begin position="35"/>
        <end position="63"/>
    </location>
</feature>
<dbReference type="Proteomes" id="UP000765509">
    <property type="component" value="Unassembled WGS sequence"/>
</dbReference>
<dbReference type="EMBL" id="AVOT02005205">
    <property type="protein sequence ID" value="MBW0478475.1"/>
    <property type="molecule type" value="Genomic_DNA"/>
</dbReference>
<feature type="region of interest" description="Disordered" evidence="1">
    <location>
        <begin position="1"/>
        <end position="20"/>
    </location>
</feature>